<keyword evidence="3" id="KW-0687">Ribonucleoprotein</keyword>
<dbReference type="PANTHER" id="PTHR11661">
    <property type="entry name" value="60S RIBOSOMAL PROTEIN L12"/>
    <property type="match status" value="1"/>
</dbReference>
<dbReference type="InterPro" id="IPR020784">
    <property type="entry name" value="Ribosomal_uL11_N"/>
</dbReference>
<dbReference type="Pfam" id="PF03946">
    <property type="entry name" value="Ribosomal_L11_N"/>
    <property type="match status" value="1"/>
</dbReference>
<name>A0A5B7JQD4_PORTR</name>
<dbReference type="Gene3D" id="3.30.1550.10">
    <property type="entry name" value="Ribosomal protein L11/L12, N-terminal domain"/>
    <property type="match status" value="1"/>
</dbReference>
<evidence type="ECO:0000256" key="3">
    <source>
        <dbReference type="ARBA" id="ARBA00023274"/>
    </source>
</evidence>
<dbReference type="AlphaFoldDB" id="A0A5B7JQD4"/>
<dbReference type="SUPFAM" id="SSF54747">
    <property type="entry name" value="Ribosomal L11/L12e N-terminal domain"/>
    <property type="match status" value="1"/>
</dbReference>
<gene>
    <name evidence="5" type="primary">rpl-12</name>
    <name evidence="5" type="ORF">E2C01_090449</name>
</gene>
<dbReference type="GO" id="GO:0003735">
    <property type="term" value="F:structural constituent of ribosome"/>
    <property type="evidence" value="ECO:0007669"/>
    <property type="project" value="InterPro"/>
</dbReference>
<dbReference type="GO" id="GO:0022625">
    <property type="term" value="C:cytosolic large ribosomal subunit"/>
    <property type="evidence" value="ECO:0007669"/>
    <property type="project" value="TreeGrafter"/>
</dbReference>
<comment type="caution">
    <text evidence="5">The sequence shown here is derived from an EMBL/GenBank/DDBJ whole genome shotgun (WGS) entry which is preliminary data.</text>
</comment>
<evidence type="ECO:0000256" key="1">
    <source>
        <dbReference type="ARBA" id="ARBA00010537"/>
    </source>
</evidence>
<dbReference type="GO" id="GO:0006412">
    <property type="term" value="P:translation"/>
    <property type="evidence" value="ECO:0007669"/>
    <property type="project" value="InterPro"/>
</dbReference>
<evidence type="ECO:0000313" key="6">
    <source>
        <dbReference type="Proteomes" id="UP000324222"/>
    </source>
</evidence>
<feature type="domain" description="Large ribosomal subunit protein uL11 N-terminal" evidence="4">
    <location>
        <begin position="10"/>
        <end position="56"/>
    </location>
</feature>
<comment type="similarity">
    <text evidence="1">Belongs to the universal ribosomal protein uL11 family.</text>
</comment>
<dbReference type="PANTHER" id="PTHR11661:SF2">
    <property type="entry name" value="LARGE RIBOSOMAL SUBUNIT PROTEIN UL11"/>
    <property type="match status" value="1"/>
</dbReference>
<keyword evidence="6" id="KW-1185">Reference proteome</keyword>
<keyword evidence="2 5" id="KW-0689">Ribosomal protein</keyword>
<dbReference type="Proteomes" id="UP000324222">
    <property type="component" value="Unassembled WGS sequence"/>
</dbReference>
<dbReference type="OrthoDB" id="1478556at2759"/>
<dbReference type="EMBL" id="VSRR010101505">
    <property type="protein sequence ID" value="MPC95248.1"/>
    <property type="molecule type" value="Genomic_DNA"/>
</dbReference>
<protein>
    <submittedName>
        <fullName evidence="5">60S ribosomal protein L12</fullName>
    </submittedName>
</protein>
<sequence>MLLTLSSISVKLRAVGGEVGATSSLAPKVGPLGLSPKKVGEDICKATTAWKGLKVRALSYISRYF</sequence>
<dbReference type="GO" id="GO:0070180">
    <property type="term" value="F:large ribosomal subunit rRNA binding"/>
    <property type="evidence" value="ECO:0007669"/>
    <property type="project" value="TreeGrafter"/>
</dbReference>
<dbReference type="InterPro" id="IPR000911">
    <property type="entry name" value="Ribosomal_uL11"/>
</dbReference>
<dbReference type="InterPro" id="IPR036796">
    <property type="entry name" value="Ribosomal_uL11_N_sf"/>
</dbReference>
<evidence type="ECO:0000256" key="2">
    <source>
        <dbReference type="ARBA" id="ARBA00022980"/>
    </source>
</evidence>
<evidence type="ECO:0000259" key="4">
    <source>
        <dbReference type="Pfam" id="PF03946"/>
    </source>
</evidence>
<organism evidence="5 6">
    <name type="scientific">Portunus trituberculatus</name>
    <name type="common">Swimming crab</name>
    <name type="synonym">Neptunus trituberculatus</name>
    <dbReference type="NCBI Taxonomy" id="210409"/>
    <lineage>
        <taxon>Eukaryota</taxon>
        <taxon>Metazoa</taxon>
        <taxon>Ecdysozoa</taxon>
        <taxon>Arthropoda</taxon>
        <taxon>Crustacea</taxon>
        <taxon>Multicrustacea</taxon>
        <taxon>Malacostraca</taxon>
        <taxon>Eumalacostraca</taxon>
        <taxon>Eucarida</taxon>
        <taxon>Decapoda</taxon>
        <taxon>Pleocyemata</taxon>
        <taxon>Brachyura</taxon>
        <taxon>Eubrachyura</taxon>
        <taxon>Portunoidea</taxon>
        <taxon>Portunidae</taxon>
        <taxon>Portuninae</taxon>
        <taxon>Portunus</taxon>
    </lineage>
</organism>
<proteinExistence type="inferred from homology"/>
<accession>A0A5B7JQD4</accession>
<reference evidence="5 6" key="1">
    <citation type="submission" date="2019-05" db="EMBL/GenBank/DDBJ databases">
        <title>Another draft genome of Portunus trituberculatus and its Hox gene families provides insights of decapod evolution.</title>
        <authorList>
            <person name="Jeong J.-H."/>
            <person name="Song I."/>
            <person name="Kim S."/>
            <person name="Choi T."/>
            <person name="Kim D."/>
            <person name="Ryu S."/>
            <person name="Kim W."/>
        </authorList>
    </citation>
    <scope>NUCLEOTIDE SEQUENCE [LARGE SCALE GENOMIC DNA]</scope>
    <source>
        <tissue evidence="5">Muscle</tissue>
    </source>
</reference>
<evidence type="ECO:0000313" key="5">
    <source>
        <dbReference type="EMBL" id="MPC95248.1"/>
    </source>
</evidence>